<name>A0ABD3NV37_9STRA</name>
<dbReference type="Proteomes" id="UP001530400">
    <property type="component" value="Unassembled WGS sequence"/>
</dbReference>
<gene>
    <name evidence="1" type="ORF">ACHAWO_005633</name>
</gene>
<sequence>MHTYNARIRGRSIKDNTLRQQLCTCNRRSFPRESIIFSSCIAPISLPNKCQSAEPQSKPNILEIRDPDTYSAVVYIPPKTKKRSTDNSLRLIVLLHGAGNNQNSALYEFTNLGSTNSRPGDHTQLPLAPLANNQAPEILADNFVVVAPYVGKGKQGSLYDEPRTKVISFVKWFRRWAEEEQSISINPQKISLFGFSEGSTLAVELATTRLFNAVILASYGFTGTLPKLAIERLQGVPIWVFHSIRDDVYDIQCSKRLVESLVSYQGATDVFDVGDAVKFTKLKPVEGNDYNGGVDRGREHVRSALIASRSGGSLFLGFKTT</sequence>
<keyword evidence="2" id="KW-1185">Reference proteome</keyword>
<reference evidence="1 2" key="1">
    <citation type="submission" date="2024-10" db="EMBL/GenBank/DDBJ databases">
        <title>Updated reference genomes for cyclostephanoid diatoms.</title>
        <authorList>
            <person name="Roberts W.R."/>
            <person name="Alverson A.J."/>
        </authorList>
    </citation>
    <scope>NUCLEOTIDE SEQUENCE [LARGE SCALE GENOMIC DNA]</scope>
    <source>
        <strain evidence="1 2">AJA010-31</strain>
    </source>
</reference>
<organism evidence="1 2">
    <name type="scientific">Cyclotella atomus</name>
    <dbReference type="NCBI Taxonomy" id="382360"/>
    <lineage>
        <taxon>Eukaryota</taxon>
        <taxon>Sar</taxon>
        <taxon>Stramenopiles</taxon>
        <taxon>Ochrophyta</taxon>
        <taxon>Bacillariophyta</taxon>
        <taxon>Coscinodiscophyceae</taxon>
        <taxon>Thalassiosirophycidae</taxon>
        <taxon>Stephanodiscales</taxon>
        <taxon>Stephanodiscaceae</taxon>
        <taxon>Cyclotella</taxon>
    </lineage>
</organism>
<protein>
    <recommendedName>
        <fullName evidence="3">Phospholipase/carboxylesterase/thioesterase domain-containing protein</fullName>
    </recommendedName>
</protein>
<dbReference type="AlphaFoldDB" id="A0ABD3NV37"/>
<dbReference type="SUPFAM" id="SSF53474">
    <property type="entry name" value="alpha/beta-Hydrolases"/>
    <property type="match status" value="1"/>
</dbReference>
<accession>A0ABD3NV37</accession>
<evidence type="ECO:0000313" key="1">
    <source>
        <dbReference type="EMBL" id="KAL3779830.1"/>
    </source>
</evidence>
<dbReference type="InterPro" id="IPR029058">
    <property type="entry name" value="AB_hydrolase_fold"/>
</dbReference>
<evidence type="ECO:0000313" key="2">
    <source>
        <dbReference type="Proteomes" id="UP001530400"/>
    </source>
</evidence>
<dbReference type="Gene3D" id="3.40.50.1820">
    <property type="entry name" value="alpha/beta hydrolase"/>
    <property type="match status" value="1"/>
</dbReference>
<comment type="caution">
    <text evidence="1">The sequence shown here is derived from an EMBL/GenBank/DDBJ whole genome shotgun (WGS) entry which is preliminary data.</text>
</comment>
<proteinExistence type="predicted"/>
<evidence type="ECO:0008006" key="3">
    <source>
        <dbReference type="Google" id="ProtNLM"/>
    </source>
</evidence>
<dbReference type="EMBL" id="JALLPJ020000916">
    <property type="protein sequence ID" value="KAL3779830.1"/>
    <property type="molecule type" value="Genomic_DNA"/>
</dbReference>